<reference evidence="1 2" key="1">
    <citation type="submission" date="2024-11" db="EMBL/GenBank/DDBJ databases">
        <title>A near-complete genome assembly of Cinchona calisaya.</title>
        <authorList>
            <person name="Lian D.C."/>
            <person name="Zhao X.W."/>
            <person name="Wei L."/>
        </authorList>
    </citation>
    <scope>NUCLEOTIDE SEQUENCE [LARGE SCALE GENOMIC DNA]</scope>
    <source>
        <tissue evidence="1">Nenye</tissue>
    </source>
</reference>
<keyword evidence="2" id="KW-1185">Reference proteome</keyword>
<evidence type="ECO:0000313" key="1">
    <source>
        <dbReference type="EMBL" id="KAL3519036.1"/>
    </source>
</evidence>
<organism evidence="1 2">
    <name type="scientific">Cinchona calisaya</name>
    <dbReference type="NCBI Taxonomy" id="153742"/>
    <lineage>
        <taxon>Eukaryota</taxon>
        <taxon>Viridiplantae</taxon>
        <taxon>Streptophyta</taxon>
        <taxon>Embryophyta</taxon>
        <taxon>Tracheophyta</taxon>
        <taxon>Spermatophyta</taxon>
        <taxon>Magnoliopsida</taxon>
        <taxon>eudicotyledons</taxon>
        <taxon>Gunneridae</taxon>
        <taxon>Pentapetalae</taxon>
        <taxon>asterids</taxon>
        <taxon>lamiids</taxon>
        <taxon>Gentianales</taxon>
        <taxon>Rubiaceae</taxon>
        <taxon>Cinchonoideae</taxon>
        <taxon>Cinchoneae</taxon>
        <taxon>Cinchona</taxon>
    </lineage>
</organism>
<proteinExistence type="predicted"/>
<evidence type="ECO:0000313" key="2">
    <source>
        <dbReference type="Proteomes" id="UP001630127"/>
    </source>
</evidence>
<gene>
    <name evidence="1" type="ORF">ACH5RR_021625</name>
</gene>
<dbReference type="Proteomes" id="UP001630127">
    <property type="component" value="Unassembled WGS sequence"/>
</dbReference>
<protein>
    <submittedName>
        <fullName evidence="1">Uncharacterized protein</fullName>
    </submittedName>
</protein>
<dbReference type="AlphaFoldDB" id="A0ABD2ZHT7"/>
<comment type="caution">
    <text evidence="1">The sequence shown here is derived from an EMBL/GenBank/DDBJ whole genome shotgun (WGS) entry which is preliminary data.</text>
</comment>
<name>A0ABD2ZHT7_9GENT</name>
<dbReference type="EMBL" id="JBJUIK010000009">
    <property type="protein sequence ID" value="KAL3519036.1"/>
    <property type="molecule type" value="Genomic_DNA"/>
</dbReference>
<sequence length="175" mass="19428">MAKIFERVKVLVQFLSKIEVSPCQDVIAEVIVLALDVYVDRSSGIGVYGIGVVKGMLVNKERVDVPDPLHEAINEELKVVETWERSADKNKGGNCYQGKSNNWKIEYGVLGRKSGESEKTGSSWTAKMVIGMTVWILDLDGLDNRSQPQHGLTSRLSFRIKSEEKNGNQMPCASN</sequence>
<accession>A0ABD2ZHT7</accession>